<keyword evidence="2" id="KW-0547">Nucleotide-binding</keyword>
<comment type="caution">
    <text evidence="9">The sequence shown here is derived from an EMBL/GenBank/DDBJ whole genome shotgun (WGS) entry which is preliminary data.</text>
</comment>
<dbReference type="Proteomes" id="UP000050280">
    <property type="component" value="Unassembled WGS sequence"/>
</dbReference>
<evidence type="ECO:0000256" key="1">
    <source>
        <dbReference type="ARBA" id="ARBA00006566"/>
    </source>
</evidence>
<dbReference type="GO" id="GO:0004335">
    <property type="term" value="F:galactokinase activity"/>
    <property type="evidence" value="ECO:0007669"/>
    <property type="project" value="InterPro"/>
</dbReference>
<evidence type="ECO:0000256" key="4">
    <source>
        <dbReference type="ARBA" id="ARBA00022840"/>
    </source>
</evidence>
<keyword evidence="4" id="KW-0067">ATP-binding</keyword>
<reference evidence="9 10" key="1">
    <citation type="submission" date="2015-09" db="EMBL/GenBank/DDBJ databases">
        <title>Genome sequence of the marine flavobacterium Croceitalea dokdonensis DOKDO 023 that contains proton- and sodium-pumping rhodopsins.</title>
        <authorList>
            <person name="Kwon S.-K."/>
            <person name="Lee H.K."/>
            <person name="Kwak M.-J."/>
            <person name="Kim J.F."/>
        </authorList>
    </citation>
    <scope>NUCLEOTIDE SEQUENCE [LARGE SCALE GENOMIC DNA]</scope>
    <source>
        <strain evidence="9 10">DOKDO 023</strain>
    </source>
</reference>
<dbReference type="RefSeq" id="WP_054558624.1">
    <property type="nucleotide sequence ID" value="NZ_LDJX01000002.1"/>
</dbReference>
<evidence type="ECO:0000259" key="7">
    <source>
        <dbReference type="Pfam" id="PF08544"/>
    </source>
</evidence>
<evidence type="ECO:0000256" key="3">
    <source>
        <dbReference type="ARBA" id="ARBA00022777"/>
    </source>
</evidence>
<dbReference type="AlphaFoldDB" id="A0A0P7B3I9"/>
<dbReference type="Gene3D" id="3.30.70.890">
    <property type="entry name" value="GHMP kinase, C-terminal domain"/>
    <property type="match status" value="1"/>
</dbReference>
<dbReference type="Pfam" id="PF08544">
    <property type="entry name" value="GHMP_kinases_C"/>
    <property type="match status" value="1"/>
</dbReference>
<organism evidence="9 10">
    <name type="scientific">Croceitalea dokdonensis DOKDO 023</name>
    <dbReference type="NCBI Taxonomy" id="1300341"/>
    <lineage>
        <taxon>Bacteria</taxon>
        <taxon>Pseudomonadati</taxon>
        <taxon>Bacteroidota</taxon>
        <taxon>Flavobacteriia</taxon>
        <taxon>Flavobacteriales</taxon>
        <taxon>Flavobacteriaceae</taxon>
        <taxon>Croceitalea</taxon>
    </lineage>
</organism>
<dbReference type="PRINTS" id="PR00473">
    <property type="entry name" value="GALCTOKINASE"/>
</dbReference>
<dbReference type="EMBL" id="LDJX01000002">
    <property type="protein sequence ID" value="KPM33073.1"/>
    <property type="molecule type" value="Genomic_DNA"/>
</dbReference>
<dbReference type="GO" id="GO:0005829">
    <property type="term" value="C:cytosol"/>
    <property type="evidence" value="ECO:0007669"/>
    <property type="project" value="TreeGrafter"/>
</dbReference>
<dbReference type="InterPro" id="IPR020568">
    <property type="entry name" value="Ribosomal_Su5_D2-typ_SF"/>
</dbReference>
<dbReference type="PANTHER" id="PTHR10457:SF7">
    <property type="entry name" value="GALACTOKINASE-RELATED"/>
    <property type="match status" value="1"/>
</dbReference>
<dbReference type="InterPro" id="IPR019539">
    <property type="entry name" value="GalKase_N"/>
</dbReference>
<protein>
    <submittedName>
        <fullName evidence="9">Mevalonate kinase</fullName>
    </submittedName>
</protein>
<evidence type="ECO:0000313" key="10">
    <source>
        <dbReference type="Proteomes" id="UP000050280"/>
    </source>
</evidence>
<dbReference type="PIRSF" id="PIRSF000530">
    <property type="entry name" value="Galactokinase"/>
    <property type="match status" value="1"/>
</dbReference>
<evidence type="ECO:0000256" key="5">
    <source>
        <dbReference type="ARBA" id="ARBA00023144"/>
    </source>
</evidence>
<dbReference type="PATRIC" id="fig|1300341.3.peg.1693"/>
<dbReference type="PRINTS" id="PR00959">
    <property type="entry name" value="MEVGALKINASE"/>
</dbReference>
<dbReference type="GO" id="GO:0005524">
    <property type="term" value="F:ATP binding"/>
    <property type="evidence" value="ECO:0007669"/>
    <property type="project" value="UniProtKB-KW"/>
</dbReference>
<comment type="similarity">
    <text evidence="1">Belongs to the GHMP kinase family. GalK subfamily.</text>
</comment>
<name>A0A0P7B3I9_9FLAO</name>
<feature type="domain" description="GHMP kinase N-terminal" evidence="6">
    <location>
        <begin position="74"/>
        <end position="161"/>
    </location>
</feature>
<dbReference type="InterPro" id="IPR036554">
    <property type="entry name" value="GHMP_kinase_C_sf"/>
</dbReference>
<keyword evidence="10" id="KW-1185">Reference proteome</keyword>
<keyword evidence="3 9" id="KW-0808">Transferase</keyword>
<dbReference type="Gene3D" id="3.30.230.10">
    <property type="match status" value="1"/>
</dbReference>
<dbReference type="PANTHER" id="PTHR10457">
    <property type="entry name" value="MEVALONATE KINASE/GALACTOKINASE"/>
    <property type="match status" value="1"/>
</dbReference>
<sequence length="355" mass="38921">MIHIKAPARVCLFGDHQDYLGLPIIACAIDRHITLNAHPNEASELCIRFLDIDQKRQIPVPYLFHNYHPEDTLLAALKVLQRYNCAPDKGYDITISGNIPINAGLSSSSALVICWVAFLLKAFGGPLQYNQEFIAKIAYEAEVVEQNSPGGKMDQYSIALGNIIYLETTGNNAYRTFPHKLPGLVIGESGIPKNTLGLLAEKRQMALEALEFLKQDAILFDVRKVDAASISSYLDALPRKLRPYFNAAVGNYLVTQKALLEMEKNELDLPTIGKLMTEHHTFLERDLKITVPKIDAMIRAALQYGAYGAKIVGSGGGGCMVALVPQGKENAIIEHLKNLGATDAYTVAVSNGITL</sequence>
<dbReference type="OrthoDB" id="1411003at2"/>
<accession>A0A0P7B3I9</accession>
<dbReference type="InterPro" id="IPR013750">
    <property type="entry name" value="GHMP_kinase_C_dom"/>
</dbReference>
<dbReference type="Pfam" id="PF00288">
    <property type="entry name" value="GHMP_kinases_N"/>
    <property type="match status" value="1"/>
</dbReference>
<keyword evidence="3 9" id="KW-0418">Kinase</keyword>
<dbReference type="InterPro" id="IPR006206">
    <property type="entry name" value="Mevalonate/galactokinase"/>
</dbReference>
<proteinExistence type="inferred from homology"/>
<dbReference type="Pfam" id="PF10509">
    <property type="entry name" value="GalKase_gal_bdg"/>
    <property type="match status" value="1"/>
</dbReference>
<evidence type="ECO:0000313" key="9">
    <source>
        <dbReference type="EMBL" id="KPM33073.1"/>
    </source>
</evidence>
<dbReference type="SUPFAM" id="SSF54211">
    <property type="entry name" value="Ribosomal protein S5 domain 2-like"/>
    <property type="match status" value="1"/>
</dbReference>
<keyword evidence="5" id="KW-0299">Galactose metabolism</keyword>
<dbReference type="InterPro" id="IPR000705">
    <property type="entry name" value="Galactokinase"/>
</dbReference>
<keyword evidence="5" id="KW-0119">Carbohydrate metabolism</keyword>
<dbReference type="GO" id="GO:0006012">
    <property type="term" value="P:galactose metabolic process"/>
    <property type="evidence" value="ECO:0007669"/>
    <property type="project" value="UniProtKB-KW"/>
</dbReference>
<dbReference type="STRING" id="1300341.I595_1500"/>
<dbReference type="InterPro" id="IPR006204">
    <property type="entry name" value="GHMP_kinase_N_dom"/>
</dbReference>
<evidence type="ECO:0000259" key="8">
    <source>
        <dbReference type="Pfam" id="PF10509"/>
    </source>
</evidence>
<evidence type="ECO:0000259" key="6">
    <source>
        <dbReference type="Pfam" id="PF00288"/>
    </source>
</evidence>
<feature type="domain" description="Galactokinase N-terminal" evidence="8">
    <location>
        <begin position="4"/>
        <end position="35"/>
    </location>
</feature>
<dbReference type="InterPro" id="IPR014721">
    <property type="entry name" value="Ribsml_uS5_D2-typ_fold_subgr"/>
</dbReference>
<dbReference type="SUPFAM" id="SSF55060">
    <property type="entry name" value="GHMP Kinase, C-terminal domain"/>
    <property type="match status" value="1"/>
</dbReference>
<gene>
    <name evidence="9" type="ORF">I595_1500</name>
</gene>
<evidence type="ECO:0000256" key="2">
    <source>
        <dbReference type="ARBA" id="ARBA00022741"/>
    </source>
</evidence>
<feature type="domain" description="GHMP kinase C-terminal" evidence="7">
    <location>
        <begin position="267"/>
        <end position="340"/>
    </location>
</feature>